<keyword evidence="1" id="KW-0732">Signal</keyword>
<evidence type="ECO:0000313" key="3">
    <source>
        <dbReference type="Proteomes" id="UP000199017"/>
    </source>
</evidence>
<evidence type="ECO:0000256" key="1">
    <source>
        <dbReference type="ARBA" id="ARBA00022729"/>
    </source>
</evidence>
<sequence length="110" mass="12765">MWEYQDYAIDVGHIEAVYEFLVSEKTWQENLNESQQNALEEAVQDTVDYLADIVDEENKEFVKTIEEEGMEIIEVDKEEFRQAAMPATDEIVETMLAPGLEEDIEEANQD</sequence>
<organism evidence="2 3">
    <name type="scientific">Alteribacillus bidgolensis</name>
    <dbReference type="NCBI Taxonomy" id="930129"/>
    <lineage>
        <taxon>Bacteria</taxon>
        <taxon>Bacillati</taxon>
        <taxon>Bacillota</taxon>
        <taxon>Bacilli</taxon>
        <taxon>Bacillales</taxon>
        <taxon>Bacillaceae</taxon>
        <taxon>Alteribacillus</taxon>
    </lineage>
</organism>
<dbReference type="RefSeq" id="WP_091584345.1">
    <property type="nucleotide sequence ID" value="NZ_FNDU01000005.1"/>
</dbReference>
<dbReference type="InterPro" id="IPR038404">
    <property type="entry name" value="TRAP_DctP_sf"/>
</dbReference>
<dbReference type="AlphaFoldDB" id="A0A1G8I8T8"/>
<evidence type="ECO:0000313" key="2">
    <source>
        <dbReference type="EMBL" id="SDI15262.1"/>
    </source>
</evidence>
<dbReference type="Gene3D" id="3.40.190.170">
    <property type="entry name" value="Bacterial extracellular solute-binding protein, family 7"/>
    <property type="match status" value="1"/>
</dbReference>
<dbReference type="Pfam" id="PF03480">
    <property type="entry name" value="DctP"/>
    <property type="match status" value="1"/>
</dbReference>
<reference evidence="2 3" key="1">
    <citation type="submission" date="2016-10" db="EMBL/GenBank/DDBJ databases">
        <authorList>
            <person name="de Groot N.N."/>
        </authorList>
    </citation>
    <scope>NUCLEOTIDE SEQUENCE [LARGE SCALE GENOMIC DNA]</scope>
    <source>
        <strain evidence="3">P4B,CCM 7963,CECT 7998,DSM 25260,IBRC-M 10614,KCTC 13821</strain>
    </source>
</reference>
<dbReference type="Proteomes" id="UP000199017">
    <property type="component" value="Unassembled WGS sequence"/>
</dbReference>
<dbReference type="EMBL" id="FNDU01000005">
    <property type="protein sequence ID" value="SDI15262.1"/>
    <property type="molecule type" value="Genomic_DNA"/>
</dbReference>
<gene>
    <name evidence="2" type="ORF">SAMN05216352_10586</name>
</gene>
<proteinExistence type="predicted"/>
<dbReference type="STRING" id="930129.SAMN05216352_10586"/>
<accession>A0A1G8I8T8</accession>
<name>A0A1G8I8T8_9BACI</name>
<protein>
    <submittedName>
        <fullName evidence="2">Extracellular solute-binding protein, family 7</fullName>
    </submittedName>
</protein>
<dbReference type="GO" id="GO:0055085">
    <property type="term" value="P:transmembrane transport"/>
    <property type="evidence" value="ECO:0007669"/>
    <property type="project" value="InterPro"/>
</dbReference>
<keyword evidence="3" id="KW-1185">Reference proteome</keyword>
<dbReference type="InterPro" id="IPR018389">
    <property type="entry name" value="DctP_fam"/>
</dbReference>